<dbReference type="EnsemblMetazoa" id="CapteT196299">
    <property type="protein sequence ID" value="CapteP196299"/>
    <property type="gene ID" value="CapteG196299"/>
</dbReference>
<proteinExistence type="predicted"/>
<evidence type="ECO:0000313" key="4">
    <source>
        <dbReference type="EnsemblMetazoa" id="CapteP196299"/>
    </source>
</evidence>
<feature type="chain" id="PRO_5008786797" description="Secreted protein" evidence="2">
    <location>
        <begin position="17"/>
        <end position="123"/>
    </location>
</feature>
<feature type="region of interest" description="Disordered" evidence="1">
    <location>
        <begin position="46"/>
        <end position="65"/>
    </location>
</feature>
<feature type="signal peptide" evidence="2">
    <location>
        <begin position="1"/>
        <end position="16"/>
    </location>
</feature>
<keyword evidence="5" id="KW-1185">Reference proteome</keyword>
<name>R7TA35_CAPTE</name>
<dbReference type="EMBL" id="KB312101">
    <property type="protein sequence ID" value="ELT87874.1"/>
    <property type="molecule type" value="Genomic_DNA"/>
</dbReference>
<dbReference type="EMBL" id="AMQN01003540">
    <property type="status" value="NOT_ANNOTATED_CDS"/>
    <property type="molecule type" value="Genomic_DNA"/>
</dbReference>
<sequence length="123" mass="14182">MLRLLLLLLLFGPSKFVSRALWSDTRNISLLLRSRWQLREFAESNSKRRLQSGSGLASKAKQARGTETFWDKGKISEKNLDKRHVLLPCFIVSEKEEGEKKKRKESPLSKVHCLAWSTVARLD</sequence>
<evidence type="ECO:0000256" key="1">
    <source>
        <dbReference type="SAM" id="MobiDB-lite"/>
    </source>
</evidence>
<reference evidence="4" key="3">
    <citation type="submission" date="2015-06" db="UniProtKB">
        <authorList>
            <consortium name="EnsemblMetazoa"/>
        </authorList>
    </citation>
    <scope>IDENTIFICATION</scope>
</reference>
<gene>
    <name evidence="3" type="ORF">CAPTEDRAFT_196299</name>
</gene>
<reference evidence="3 5" key="2">
    <citation type="journal article" date="2013" name="Nature">
        <title>Insights into bilaterian evolution from three spiralian genomes.</title>
        <authorList>
            <person name="Simakov O."/>
            <person name="Marletaz F."/>
            <person name="Cho S.J."/>
            <person name="Edsinger-Gonzales E."/>
            <person name="Havlak P."/>
            <person name="Hellsten U."/>
            <person name="Kuo D.H."/>
            <person name="Larsson T."/>
            <person name="Lv J."/>
            <person name="Arendt D."/>
            <person name="Savage R."/>
            <person name="Osoegawa K."/>
            <person name="de Jong P."/>
            <person name="Grimwood J."/>
            <person name="Chapman J.A."/>
            <person name="Shapiro H."/>
            <person name="Aerts A."/>
            <person name="Otillar R.P."/>
            <person name="Terry A.Y."/>
            <person name="Boore J.L."/>
            <person name="Grigoriev I.V."/>
            <person name="Lindberg D.R."/>
            <person name="Seaver E.C."/>
            <person name="Weisblat D.A."/>
            <person name="Putnam N.H."/>
            <person name="Rokhsar D.S."/>
        </authorList>
    </citation>
    <scope>NUCLEOTIDE SEQUENCE</scope>
    <source>
        <strain evidence="3 5">I ESC-2004</strain>
    </source>
</reference>
<dbReference type="AlphaFoldDB" id="R7TA35"/>
<dbReference type="Proteomes" id="UP000014760">
    <property type="component" value="Unassembled WGS sequence"/>
</dbReference>
<organism evidence="3">
    <name type="scientific">Capitella teleta</name>
    <name type="common">Polychaete worm</name>
    <dbReference type="NCBI Taxonomy" id="283909"/>
    <lineage>
        <taxon>Eukaryota</taxon>
        <taxon>Metazoa</taxon>
        <taxon>Spiralia</taxon>
        <taxon>Lophotrochozoa</taxon>
        <taxon>Annelida</taxon>
        <taxon>Polychaeta</taxon>
        <taxon>Sedentaria</taxon>
        <taxon>Scolecida</taxon>
        <taxon>Capitellidae</taxon>
        <taxon>Capitella</taxon>
    </lineage>
</organism>
<protein>
    <recommendedName>
        <fullName evidence="6">Secreted protein</fullName>
    </recommendedName>
</protein>
<evidence type="ECO:0000313" key="5">
    <source>
        <dbReference type="Proteomes" id="UP000014760"/>
    </source>
</evidence>
<keyword evidence="2" id="KW-0732">Signal</keyword>
<accession>R7TA35</accession>
<evidence type="ECO:0000256" key="2">
    <source>
        <dbReference type="SAM" id="SignalP"/>
    </source>
</evidence>
<dbReference type="HOGENOM" id="CLU_2017392_0_0_1"/>
<reference evidence="5" key="1">
    <citation type="submission" date="2012-12" db="EMBL/GenBank/DDBJ databases">
        <authorList>
            <person name="Hellsten U."/>
            <person name="Grimwood J."/>
            <person name="Chapman J.A."/>
            <person name="Shapiro H."/>
            <person name="Aerts A."/>
            <person name="Otillar R.P."/>
            <person name="Terry A.Y."/>
            <person name="Boore J.L."/>
            <person name="Simakov O."/>
            <person name="Marletaz F."/>
            <person name="Cho S.-J."/>
            <person name="Edsinger-Gonzales E."/>
            <person name="Havlak P."/>
            <person name="Kuo D.-H."/>
            <person name="Larsson T."/>
            <person name="Lv J."/>
            <person name="Arendt D."/>
            <person name="Savage R."/>
            <person name="Osoegawa K."/>
            <person name="de Jong P."/>
            <person name="Lindberg D.R."/>
            <person name="Seaver E.C."/>
            <person name="Weisblat D.A."/>
            <person name="Putnam N.H."/>
            <person name="Grigoriev I.V."/>
            <person name="Rokhsar D.S."/>
        </authorList>
    </citation>
    <scope>NUCLEOTIDE SEQUENCE</scope>
    <source>
        <strain evidence="5">I ESC-2004</strain>
    </source>
</reference>
<evidence type="ECO:0000313" key="3">
    <source>
        <dbReference type="EMBL" id="ELT87874.1"/>
    </source>
</evidence>
<evidence type="ECO:0008006" key="6">
    <source>
        <dbReference type="Google" id="ProtNLM"/>
    </source>
</evidence>